<organism evidence="1 2">
    <name type="scientific">Hymenobacter amundsenii</name>
    <dbReference type="NCBI Taxonomy" id="2006685"/>
    <lineage>
        <taxon>Bacteria</taxon>
        <taxon>Pseudomonadati</taxon>
        <taxon>Bacteroidota</taxon>
        <taxon>Cytophagia</taxon>
        <taxon>Cytophagales</taxon>
        <taxon>Hymenobacteraceae</taxon>
        <taxon>Hymenobacter</taxon>
    </lineage>
</organism>
<dbReference type="OrthoDB" id="878107at2"/>
<sequence length="279" mass="30394">MLLQLLFRGRSTYLSQKNQWAWAKRRLDVLMRRAGGVAQSGSPFSMLNRLLACLLALLPLAAQGQTAAGRVVSQTTGAPVPDATVRLEGQPAGTRTDEDGRFRLPVSGAAPDAPLRISHLGYEARTVPLSQLGPPVGLAEVAYQIGEVSVTYERLRTLLLREWKIDPGSVIAVTDNYIAHVRETDTLQAAKLLQRTSGLRAAFASARLVFLPNGTVKTKWMLFSARSQWELDEAQRTLHLVGPKGAAGTMTVVELTANRLVVSSTTNPERQNEVYIPAN</sequence>
<dbReference type="Proteomes" id="UP000197277">
    <property type="component" value="Unassembled WGS sequence"/>
</dbReference>
<accession>A0A246FG28</accession>
<evidence type="ECO:0000313" key="2">
    <source>
        <dbReference type="Proteomes" id="UP000197277"/>
    </source>
</evidence>
<dbReference type="InterPro" id="IPR008969">
    <property type="entry name" value="CarboxyPept-like_regulatory"/>
</dbReference>
<keyword evidence="2" id="KW-1185">Reference proteome</keyword>
<dbReference type="Gene3D" id="2.60.40.1120">
    <property type="entry name" value="Carboxypeptidase-like, regulatory domain"/>
    <property type="match status" value="1"/>
</dbReference>
<reference evidence="1 2" key="1">
    <citation type="submission" date="2017-06" db="EMBL/GenBank/DDBJ databases">
        <title>Hymenobacter amundsenii sp. nov. isolated from regoliths in Antarctica.</title>
        <authorList>
            <person name="Sedlacek I."/>
            <person name="Kralova S."/>
            <person name="Pantucek R."/>
            <person name="Svec P."/>
            <person name="Holochova P."/>
            <person name="Stankova E."/>
            <person name="Vrbovska V."/>
            <person name="Busse H.-J."/>
        </authorList>
    </citation>
    <scope>NUCLEOTIDE SEQUENCE [LARGE SCALE GENOMIC DNA]</scope>
    <source>
        <strain evidence="1 2">CCM 8682</strain>
    </source>
</reference>
<evidence type="ECO:0008006" key="3">
    <source>
        <dbReference type="Google" id="ProtNLM"/>
    </source>
</evidence>
<evidence type="ECO:0000313" key="1">
    <source>
        <dbReference type="EMBL" id="OWP61472.1"/>
    </source>
</evidence>
<dbReference type="Pfam" id="PF13620">
    <property type="entry name" value="CarboxypepD_reg"/>
    <property type="match status" value="1"/>
</dbReference>
<proteinExistence type="predicted"/>
<dbReference type="EMBL" id="NIRR01000063">
    <property type="protein sequence ID" value="OWP61472.1"/>
    <property type="molecule type" value="Genomic_DNA"/>
</dbReference>
<protein>
    <recommendedName>
        <fullName evidence="3">Carboxypeptidase-like regulatory domain-containing protein</fullName>
    </recommendedName>
</protein>
<dbReference type="SUPFAM" id="SSF49464">
    <property type="entry name" value="Carboxypeptidase regulatory domain-like"/>
    <property type="match status" value="1"/>
</dbReference>
<dbReference type="AlphaFoldDB" id="A0A246FG28"/>
<name>A0A246FG28_9BACT</name>
<comment type="caution">
    <text evidence="1">The sequence shown here is derived from an EMBL/GenBank/DDBJ whole genome shotgun (WGS) entry which is preliminary data.</text>
</comment>
<gene>
    <name evidence="1" type="ORF">CDA63_19290</name>
</gene>